<dbReference type="AlphaFoldDB" id="A0A0M0EC22"/>
<gene>
    <name evidence="1" type="ORF">KOEU_37060</name>
</gene>
<protein>
    <submittedName>
        <fullName evidence="1">Uncharacterized protein</fullName>
    </submittedName>
</protein>
<evidence type="ECO:0000313" key="1">
    <source>
        <dbReference type="EMBL" id="KON62788.1"/>
    </source>
</evidence>
<organism evidence="1 2">
    <name type="scientific">Komagataeibacter europaeus</name>
    <name type="common">Gluconacetobacter europaeus</name>
    <dbReference type="NCBI Taxonomy" id="33995"/>
    <lineage>
        <taxon>Bacteria</taxon>
        <taxon>Pseudomonadati</taxon>
        <taxon>Pseudomonadota</taxon>
        <taxon>Alphaproteobacteria</taxon>
        <taxon>Acetobacterales</taxon>
        <taxon>Acetobacteraceae</taxon>
        <taxon>Komagataeibacter</taxon>
    </lineage>
</organism>
<dbReference type="EMBL" id="LHUQ01000065">
    <property type="protein sequence ID" value="KON62788.1"/>
    <property type="molecule type" value="Genomic_DNA"/>
</dbReference>
<sequence length="205" mass="22447">MGKCPTRDTMSSVVIAATEHMLAQTGESCAHFATTRLIPALEIQGLINTGTEGVTAESYTRWRGRSIKQTERVMSGDVRLPADWLITWAAALPEPFRSECRIKMAALQGLVWVQVPQYTRRKSVSVDAELDSITVKFGDMLAHAEPAHDGVYDNNDCETAVQKLQNRLFELAALVKREINNIETATGIAPEALVLGRNSPLSGGH</sequence>
<accession>A0A0M0EC22</accession>
<evidence type="ECO:0000313" key="2">
    <source>
        <dbReference type="Proteomes" id="UP000037566"/>
    </source>
</evidence>
<proteinExistence type="predicted"/>
<reference evidence="1" key="1">
    <citation type="submission" date="2015-08" db="EMBL/GenBank/DDBJ databases">
        <title>Draft genome sequence of Komagataeibacter europaeus CECT 8546 a cellulose producer strain from vinegar produced by the traditional method.</title>
        <authorList>
            <person name="Poehlein A."/>
            <person name="Valera M.J."/>
            <person name="Haack F.S."/>
            <person name="Mas A."/>
            <person name="Daniel R."/>
            <person name="Streit W.R."/>
            <person name="Mateo E."/>
        </authorList>
    </citation>
    <scope>NUCLEOTIDE SEQUENCE [LARGE SCALE GENOMIC DNA]</scope>
    <source>
        <strain evidence="1">CECT 8546</strain>
    </source>
</reference>
<keyword evidence="2" id="KW-1185">Reference proteome</keyword>
<dbReference type="STRING" id="33995.KOEU_37060"/>
<dbReference type="Proteomes" id="UP000037566">
    <property type="component" value="Unassembled WGS sequence"/>
</dbReference>
<name>A0A0M0EC22_KOMEU</name>
<dbReference type="RefSeq" id="WP_152927814.1">
    <property type="nucleotide sequence ID" value="NZ_LHUQ01000065.1"/>
</dbReference>
<dbReference type="PATRIC" id="fig|33995.3.peg.4104"/>
<comment type="caution">
    <text evidence="1">The sequence shown here is derived from an EMBL/GenBank/DDBJ whole genome shotgun (WGS) entry which is preliminary data.</text>
</comment>